<keyword evidence="7" id="KW-1185">Reference proteome</keyword>
<evidence type="ECO:0000313" key="7">
    <source>
        <dbReference type="Proteomes" id="UP000594800"/>
    </source>
</evidence>
<reference evidence="6 7" key="1">
    <citation type="submission" date="2020-11" db="EMBL/GenBank/DDBJ databases">
        <title>Description of Pontivivens ytuae sp. nov. isolated from deep sea sediment of Mariana Trench.</title>
        <authorList>
            <person name="Wang Z."/>
            <person name="Sun Q.-L."/>
            <person name="Xu X.-D."/>
            <person name="Tang Y.-Z."/>
            <person name="Zhang J."/>
        </authorList>
    </citation>
    <scope>NUCLEOTIDE SEQUENCE [LARGE SCALE GENOMIC DNA]</scope>
    <source>
        <strain evidence="6 7">MT2928</strain>
    </source>
</reference>
<dbReference type="SUPFAM" id="SSF53850">
    <property type="entry name" value="Periplasmic binding protein-like II"/>
    <property type="match status" value="1"/>
</dbReference>
<evidence type="ECO:0000256" key="2">
    <source>
        <dbReference type="ARBA" id="ARBA00005695"/>
    </source>
</evidence>
<evidence type="ECO:0000259" key="5">
    <source>
        <dbReference type="Pfam" id="PF00496"/>
    </source>
</evidence>
<keyword evidence="3" id="KW-0813">Transport</keyword>
<dbReference type="KEGG" id="poz:I0K15_07790"/>
<dbReference type="GO" id="GO:0043190">
    <property type="term" value="C:ATP-binding cassette (ABC) transporter complex"/>
    <property type="evidence" value="ECO:0007669"/>
    <property type="project" value="InterPro"/>
</dbReference>
<dbReference type="InterPro" id="IPR000914">
    <property type="entry name" value="SBP_5_dom"/>
</dbReference>
<evidence type="ECO:0000256" key="1">
    <source>
        <dbReference type="ARBA" id="ARBA00004418"/>
    </source>
</evidence>
<dbReference type="GO" id="GO:0015833">
    <property type="term" value="P:peptide transport"/>
    <property type="evidence" value="ECO:0007669"/>
    <property type="project" value="TreeGrafter"/>
</dbReference>
<keyword evidence="4" id="KW-0732">Signal</keyword>
<dbReference type="PANTHER" id="PTHR30290">
    <property type="entry name" value="PERIPLASMIC BINDING COMPONENT OF ABC TRANSPORTER"/>
    <property type="match status" value="1"/>
</dbReference>
<comment type="subcellular location">
    <subcellularLocation>
        <location evidence="1">Periplasm</location>
    </subcellularLocation>
</comment>
<dbReference type="InterPro" id="IPR039424">
    <property type="entry name" value="SBP_5"/>
</dbReference>
<evidence type="ECO:0000256" key="3">
    <source>
        <dbReference type="ARBA" id="ARBA00022448"/>
    </source>
</evidence>
<dbReference type="Gene3D" id="3.40.190.10">
    <property type="entry name" value="Periplasmic binding protein-like II"/>
    <property type="match status" value="1"/>
</dbReference>
<dbReference type="GO" id="GO:1904680">
    <property type="term" value="F:peptide transmembrane transporter activity"/>
    <property type="evidence" value="ECO:0007669"/>
    <property type="project" value="TreeGrafter"/>
</dbReference>
<dbReference type="PANTHER" id="PTHR30290:SF10">
    <property type="entry name" value="PERIPLASMIC OLIGOPEPTIDE-BINDING PROTEIN-RELATED"/>
    <property type="match status" value="1"/>
</dbReference>
<dbReference type="PIRSF" id="PIRSF002741">
    <property type="entry name" value="MppA"/>
    <property type="match status" value="1"/>
</dbReference>
<evidence type="ECO:0000256" key="4">
    <source>
        <dbReference type="ARBA" id="ARBA00022729"/>
    </source>
</evidence>
<organism evidence="6 7">
    <name type="scientific">Pontivivens ytuae</name>
    <dbReference type="NCBI Taxonomy" id="2789856"/>
    <lineage>
        <taxon>Bacteria</taxon>
        <taxon>Pseudomonadati</taxon>
        <taxon>Pseudomonadota</taxon>
        <taxon>Alphaproteobacteria</taxon>
        <taxon>Rhodobacterales</taxon>
        <taxon>Paracoccaceae</taxon>
        <taxon>Pontivivens</taxon>
    </lineage>
</organism>
<dbReference type="Gene3D" id="3.10.105.10">
    <property type="entry name" value="Dipeptide-binding Protein, Domain 3"/>
    <property type="match status" value="1"/>
</dbReference>
<dbReference type="Pfam" id="PF00496">
    <property type="entry name" value="SBP_bac_5"/>
    <property type="match status" value="1"/>
</dbReference>
<comment type="similarity">
    <text evidence="2">Belongs to the bacterial solute-binding protein 5 family.</text>
</comment>
<dbReference type="InterPro" id="IPR030678">
    <property type="entry name" value="Peptide/Ni-bd"/>
</dbReference>
<feature type="domain" description="Solute-binding protein family 5" evidence="5">
    <location>
        <begin position="80"/>
        <end position="442"/>
    </location>
</feature>
<protein>
    <submittedName>
        <fullName evidence="6">ABC transporter substrate-binding protein</fullName>
    </submittedName>
</protein>
<evidence type="ECO:0000313" key="6">
    <source>
        <dbReference type="EMBL" id="QPH55621.1"/>
    </source>
</evidence>
<proteinExistence type="inferred from homology"/>
<dbReference type="CDD" id="cd08490">
    <property type="entry name" value="PBP2_NikA_DppA_OppA_like_3"/>
    <property type="match status" value="1"/>
</dbReference>
<sequence>MLIHSTPTSARTRSLLGAGLAAALVLSAGAVGAEGREMIIASPFGPASDVPDPRARQNGWLANRAGVSETLIGLDYEMNMIPRLAAAFENVSETEWRITLRDDVLFHDGTPMTADAVRDSLSKLSEEGHPGHNPRLASLLGISEIEVVDDLTLIFRTETPNSAFLWSLTEPSAAVLREGTEAMPIIGTGPFVFDMAETDKTYQVTGFADYWGGAPKLDRLVIDAIVDPSVAALALQAGDVDLVTNYPEPDFAALKEEGGAQLFSTATGRLFFIQARVNDGPLANDTLREAVSLALDRDTIVAAALVGVGGQVAHGIFPDTMASWANTDLSLAYDPTAAMAMLDEAGIVDTDGNGIRELDGEDIVLQMRSYEGRPALRPTLEISQAMLTQIGLGVEIAMGEWGANNDALQAGEIDMHLQAWGTAPQGDPDYFPSTLVATGGSYNVGGYSNPALDALLEEGRSLFETEARQPIYAEVQAILNDDLPLIPLFHKTQVSVGNGRVEGYRIHPAETYLATPDLTVVE</sequence>
<dbReference type="AlphaFoldDB" id="A0A7S9LUL7"/>
<dbReference type="GO" id="GO:0030288">
    <property type="term" value="C:outer membrane-bounded periplasmic space"/>
    <property type="evidence" value="ECO:0007669"/>
    <property type="project" value="UniProtKB-ARBA"/>
</dbReference>
<name>A0A7S9LUL7_9RHOB</name>
<dbReference type="EMBL" id="CP064942">
    <property type="protein sequence ID" value="QPH55621.1"/>
    <property type="molecule type" value="Genomic_DNA"/>
</dbReference>
<gene>
    <name evidence="6" type="ORF">I0K15_07790</name>
</gene>
<dbReference type="Proteomes" id="UP000594800">
    <property type="component" value="Chromosome"/>
</dbReference>
<accession>A0A7S9LUL7</accession>